<dbReference type="Pfam" id="PF23241">
    <property type="entry name" value="HAT_PRP39_C"/>
    <property type="match status" value="1"/>
</dbReference>
<reference evidence="7 8" key="1">
    <citation type="journal article" date="2019" name="Genome Biol. Evol.">
        <title>Insights into the evolution of the New World diploid cottons (Gossypium, subgenus Houzingenia) based on genome sequencing.</title>
        <authorList>
            <person name="Grover C.E."/>
            <person name="Arick M.A. 2nd"/>
            <person name="Thrash A."/>
            <person name="Conover J.L."/>
            <person name="Sanders W.S."/>
            <person name="Peterson D.G."/>
            <person name="Frelichowski J.E."/>
            <person name="Scheffler J.A."/>
            <person name="Scheffler B.E."/>
            <person name="Wendel J.F."/>
        </authorList>
    </citation>
    <scope>NUCLEOTIDE SEQUENCE [LARGE SCALE GENOMIC DNA]</scope>
    <source>
        <strain evidence="7">6</strain>
        <tissue evidence="7">Leaf</tissue>
    </source>
</reference>
<dbReference type="FunFam" id="1.25.40.10:FF:000064">
    <property type="entry name" value="Putative pre-mrna-processing factor 39"/>
    <property type="match status" value="1"/>
</dbReference>
<dbReference type="SUPFAM" id="SSF48452">
    <property type="entry name" value="TPR-like"/>
    <property type="match status" value="1"/>
</dbReference>
<evidence type="ECO:0000256" key="5">
    <source>
        <dbReference type="ARBA" id="ARBA00023242"/>
    </source>
</evidence>
<keyword evidence="3" id="KW-0677">Repeat</keyword>
<evidence type="ECO:0000313" key="8">
    <source>
        <dbReference type="Proteomes" id="UP000593575"/>
    </source>
</evidence>
<keyword evidence="4" id="KW-0508">mRNA splicing</keyword>
<accession>A0A7J9JQZ8</accession>
<protein>
    <recommendedName>
        <fullName evidence="9">Pre-mRNA-processing factor 39</fullName>
    </recommendedName>
</protein>
<dbReference type="AlphaFoldDB" id="A0A7J9JQZ8"/>
<sequence length="380" mass="44953">KLKEIIAEGELDFDGWTKLISEVENFFHDEIENICLVYDSFLSEFSLCYGYWRRYADHMMRLCTIDKAVDVFERAVQSATYSIDVWVDYCGFSVSVFEDDNDIRRLFKRAMSYVGKDYLCHTLWDKYVEFEFSREQWSSLANVYIQTLRFPSKKLHHYYESFQKLVATWKEEMQCPNHMDLLSDPRVENEVSSCHTDAEISCIIKDLLDASTGMDGIEALAKYLSIGKQFYREASELDEKIHHFEAGIRRPYFHVKELDISQLDNWHEYLNFVEMHGDFDWAVKLYERCLIPCANYPEFWMRYVDFMESKGGREIANFALARAAEVFLKRMPVIHLFTARFKEKIRDVSGAHIALLHYEKESDLSFVETVSIKANMEKRL</sequence>
<dbReference type="GO" id="GO:0000243">
    <property type="term" value="C:commitment complex"/>
    <property type="evidence" value="ECO:0007669"/>
    <property type="project" value="TreeGrafter"/>
</dbReference>
<evidence type="ECO:0000256" key="3">
    <source>
        <dbReference type="ARBA" id="ARBA00022737"/>
    </source>
</evidence>
<dbReference type="Proteomes" id="UP000593575">
    <property type="component" value="Unassembled WGS sequence"/>
</dbReference>
<name>A0A7J9JQZ8_9ROSI</name>
<proteinExistence type="inferred from homology"/>
<dbReference type="InterPro" id="IPR011990">
    <property type="entry name" value="TPR-like_helical_dom_sf"/>
</dbReference>
<dbReference type="InterPro" id="IPR003107">
    <property type="entry name" value="HAT"/>
</dbReference>
<keyword evidence="8" id="KW-1185">Reference proteome</keyword>
<dbReference type="EMBL" id="JABFAE010000009">
    <property type="protein sequence ID" value="MBA0836603.1"/>
    <property type="molecule type" value="Genomic_DNA"/>
</dbReference>
<dbReference type="PANTHER" id="PTHR17204:SF26">
    <property type="entry name" value="PRE-MRNA-PROCESSING FACTOR 39-2"/>
    <property type="match status" value="1"/>
</dbReference>
<evidence type="ECO:0000256" key="1">
    <source>
        <dbReference type="ARBA" id="ARBA00004123"/>
    </source>
</evidence>
<organism evidence="7 8">
    <name type="scientific">Gossypium armourianum</name>
    <dbReference type="NCBI Taxonomy" id="34283"/>
    <lineage>
        <taxon>Eukaryota</taxon>
        <taxon>Viridiplantae</taxon>
        <taxon>Streptophyta</taxon>
        <taxon>Embryophyta</taxon>
        <taxon>Tracheophyta</taxon>
        <taxon>Spermatophyta</taxon>
        <taxon>Magnoliopsida</taxon>
        <taxon>eudicotyledons</taxon>
        <taxon>Gunneridae</taxon>
        <taxon>Pentapetalae</taxon>
        <taxon>rosids</taxon>
        <taxon>malvids</taxon>
        <taxon>Malvales</taxon>
        <taxon>Malvaceae</taxon>
        <taxon>Malvoideae</taxon>
        <taxon>Gossypium</taxon>
    </lineage>
</organism>
<dbReference type="GO" id="GO:0000395">
    <property type="term" value="P:mRNA 5'-splice site recognition"/>
    <property type="evidence" value="ECO:0007669"/>
    <property type="project" value="TreeGrafter"/>
</dbReference>
<gene>
    <name evidence="7" type="ORF">Goarm_008801</name>
</gene>
<dbReference type="GO" id="GO:0071004">
    <property type="term" value="C:U2-type prespliceosome"/>
    <property type="evidence" value="ECO:0007669"/>
    <property type="project" value="TreeGrafter"/>
</dbReference>
<keyword evidence="5" id="KW-0539">Nucleus</keyword>
<evidence type="ECO:0000256" key="2">
    <source>
        <dbReference type="ARBA" id="ARBA00022664"/>
    </source>
</evidence>
<dbReference type="PANTHER" id="PTHR17204">
    <property type="entry name" value="PRE-MRNA PROCESSING PROTEIN PRP39-RELATED"/>
    <property type="match status" value="1"/>
</dbReference>
<evidence type="ECO:0008006" key="9">
    <source>
        <dbReference type="Google" id="ProtNLM"/>
    </source>
</evidence>
<dbReference type="FunFam" id="1.25.40.10:FF:000159">
    <property type="entry name" value="Tetratricopeptide repeat (TPR)-like superfamily protein"/>
    <property type="match status" value="1"/>
</dbReference>
<comment type="subcellular location">
    <subcellularLocation>
        <location evidence="1">Nucleus</location>
    </subcellularLocation>
</comment>
<feature type="non-terminal residue" evidence="7">
    <location>
        <position position="380"/>
    </location>
</feature>
<comment type="similarity">
    <text evidence="6">Belongs to the PRP39 family.</text>
</comment>
<evidence type="ECO:0000256" key="6">
    <source>
        <dbReference type="ARBA" id="ARBA00038019"/>
    </source>
</evidence>
<feature type="non-terminal residue" evidence="7">
    <location>
        <position position="1"/>
    </location>
</feature>
<evidence type="ECO:0000256" key="4">
    <source>
        <dbReference type="ARBA" id="ARBA00023187"/>
    </source>
</evidence>
<keyword evidence="2" id="KW-0507">mRNA processing</keyword>
<evidence type="ECO:0000313" key="7">
    <source>
        <dbReference type="EMBL" id="MBA0836603.1"/>
    </source>
</evidence>
<comment type="caution">
    <text evidence="7">The sequence shown here is derived from an EMBL/GenBank/DDBJ whole genome shotgun (WGS) entry which is preliminary data.</text>
</comment>
<dbReference type="Pfam" id="PF23240">
    <property type="entry name" value="HAT_PRP39_N"/>
    <property type="match status" value="1"/>
</dbReference>
<dbReference type="GO" id="GO:0030627">
    <property type="term" value="F:pre-mRNA 5'-splice site binding"/>
    <property type="evidence" value="ECO:0007669"/>
    <property type="project" value="TreeGrafter"/>
</dbReference>
<dbReference type="InterPro" id="IPR059164">
    <property type="entry name" value="HAT_PRP39_C"/>
</dbReference>
<dbReference type="GO" id="GO:0005685">
    <property type="term" value="C:U1 snRNP"/>
    <property type="evidence" value="ECO:0007669"/>
    <property type="project" value="TreeGrafter"/>
</dbReference>
<dbReference type="Gene3D" id="1.25.40.10">
    <property type="entry name" value="Tetratricopeptide repeat domain"/>
    <property type="match status" value="2"/>
</dbReference>
<dbReference type="SMART" id="SM00386">
    <property type="entry name" value="HAT"/>
    <property type="match status" value="4"/>
</dbReference>